<proteinExistence type="predicted"/>
<comment type="caution">
    <text evidence="1">The sequence shown here is derived from an EMBL/GenBank/DDBJ whole genome shotgun (WGS) entry which is preliminary data.</text>
</comment>
<name>A0A0L6UN42_9BASI</name>
<dbReference type="OrthoDB" id="2507073at2759"/>
<dbReference type="Proteomes" id="UP000037035">
    <property type="component" value="Unassembled WGS sequence"/>
</dbReference>
<sequence>MAEAIMHNMIIEEEQGNEVEFFFDYHVSGNNNNDAIPNATSRSNFQIFLLLYQAIRSRLTHQILKEDIINHLCNMHGMEKYNLSSEDGI</sequence>
<protein>
    <submittedName>
        <fullName evidence="1">Uncharacterized protein</fullName>
    </submittedName>
</protein>
<dbReference type="AlphaFoldDB" id="A0A0L6UN42"/>
<accession>A0A0L6UN42</accession>
<keyword evidence="2" id="KW-1185">Reference proteome</keyword>
<evidence type="ECO:0000313" key="2">
    <source>
        <dbReference type="Proteomes" id="UP000037035"/>
    </source>
</evidence>
<reference evidence="1 2" key="1">
    <citation type="submission" date="2015-08" db="EMBL/GenBank/DDBJ databases">
        <title>Next Generation Sequencing and Analysis of the Genome of Puccinia sorghi L Schw, the Causal Agent of Maize Common Rust.</title>
        <authorList>
            <person name="Rochi L."/>
            <person name="Burguener G."/>
            <person name="Darino M."/>
            <person name="Turjanski A."/>
            <person name="Kreff E."/>
            <person name="Dieguez M.J."/>
            <person name="Sacco F."/>
        </authorList>
    </citation>
    <scope>NUCLEOTIDE SEQUENCE [LARGE SCALE GENOMIC DNA]</scope>
    <source>
        <strain evidence="1 2">RO10H11247</strain>
    </source>
</reference>
<organism evidence="1 2">
    <name type="scientific">Puccinia sorghi</name>
    <dbReference type="NCBI Taxonomy" id="27349"/>
    <lineage>
        <taxon>Eukaryota</taxon>
        <taxon>Fungi</taxon>
        <taxon>Dikarya</taxon>
        <taxon>Basidiomycota</taxon>
        <taxon>Pucciniomycotina</taxon>
        <taxon>Pucciniomycetes</taxon>
        <taxon>Pucciniales</taxon>
        <taxon>Pucciniaceae</taxon>
        <taxon>Puccinia</taxon>
    </lineage>
</organism>
<evidence type="ECO:0000313" key="1">
    <source>
        <dbReference type="EMBL" id="KNZ49687.1"/>
    </source>
</evidence>
<dbReference type="EMBL" id="LAVV01009998">
    <property type="protein sequence ID" value="KNZ49687.1"/>
    <property type="molecule type" value="Genomic_DNA"/>
</dbReference>
<dbReference type="VEuPathDB" id="FungiDB:VP01_484g3"/>
<gene>
    <name evidence="1" type="ORF">VP01_484g3</name>
</gene>